<dbReference type="HAMAP" id="MF_01023">
    <property type="entry name" value="HisC_aminotrans_2"/>
    <property type="match status" value="1"/>
</dbReference>
<dbReference type="Pfam" id="PF00155">
    <property type="entry name" value="Aminotran_1_2"/>
    <property type="match status" value="1"/>
</dbReference>
<comment type="subunit">
    <text evidence="4 14">Homodimer.</text>
</comment>
<dbReference type="SUPFAM" id="SSF53383">
    <property type="entry name" value="PLP-dependent transferases"/>
    <property type="match status" value="1"/>
</dbReference>
<dbReference type="OrthoDB" id="9813612at2"/>
<feature type="domain" description="Aminotransferase class I/classII large" evidence="15">
    <location>
        <begin position="42"/>
        <end position="344"/>
    </location>
</feature>
<evidence type="ECO:0000256" key="11">
    <source>
        <dbReference type="ARBA" id="ARBA00023102"/>
    </source>
</evidence>
<evidence type="ECO:0000256" key="10">
    <source>
        <dbReference type="ARBA" id="ARBA00022898"/>
    </source>
</evidence>
<comment type="similarity">
    <text evidence="3 14">Belongs to the class-II pyridoxal-phosphate-dependent aminotransferase family. Histidinol-phosphate aminotransferase subfamily.</text>
</comment>
<dbReference type="PANTHER" id="PTHR42885">
    <property type="entry name" value="HISTIDINOL-PHOSPHATE AMINOTRANSFERASE-RELATED"/>
    <property type="match status" value="1"/>
</dbReference>
<dbReference type="AlphaFoldDB" id="A0A451D6D6"/>
<dbReference type="InterPro" id="IPR005861">
    <property type="entry name" value="HisP_aminotrans"/>
</dbReference>
<keyword evidence="7 14" id="KW-0032">Aminotransferase</keyword>
<evidence type="ECO:0000313" key="17">
    <source>
        <dbReference type="Proteomes" id="UP000294344"/>
    </source>
</evidence>
<dbReference type="InterPro" id="IPR015421">
    <property type="entry name" value="PyrdxlP-dep_Trfase_major"/>
</dbReference>
<dbReference type="GO" id="GO:0004400">
    <property type="term" value="F:histidinol-phosphate transaminase activity"/>
    <property type="evidence" value="ECO:0007669"/>
    <property type="project" value="UniProtKB-UniRule"/>
</dbReference>
<evidence type="ECO:0000256" key="4">
    <source>
        <dbReference type="ARBA" id="ARBA00011738"/>
    </source>
</evidence>
<evidence type="ECO:0000256" key="8">
    <source>
        <dbReference type="ARBA" id="ARBA00022605"/>
    </source>
</evidence>
<name>A0A451D6D6_9GAMM</name>
<proteinExistence type="inferred from homology"/>
<protein>
    <recommendedName>
        <fullName evidence="6 14">Histidinol-phosphate aminotransferase</fullName>
        <ecNumber evidence="5 14">2.6.1.9</ecNumber>
    </recommendedName>
    <alternativeName>
        <fullName evidence="12 14">Imidazole acetol-phosphate transaminase</fullName>
    </alternativeName>
</protein>
<dbReference type="InterPro" id="IPR015424">
    <property type="entry name" value="PyrdxlP-dep_Trfase"/>
</dbReference>
<evidence type="ECO:0000256" key="5">
    <source>
        <dbReference type="ARBA" id="ARBA00012748"/>
    </source>
</evidence>
<dbReference type="UniPathway" id="UPA00031">
    <property type="reaction ID" value="UER00012"/>
</dbReference>
<comment type="cofactor">
    <cofactor evidence="1 14">
        <name>pyridoxal 5'-phosphate</name>
        <dbReference type="ChEBI" id="CHEBI:597326"/>
    </cofactor>
</comment>
<keyword evidence="10 14" id="KW-0663">Pyridoxal phosphate</keyword>
<dbReference type="InterPro" id="IPR001917">
    <property type="entry name" value="Aminotrans_II_pyridoxalP_BS"/>
</dbReference>
<evidence type="ECO:0000256" key="14">
    <source>
        <dbReference type="HAMAP-Rule" id="MF_01023"/>
    </source>
</evidence>
<evidence type="ECO:0000256" key="6">
    <source>
        <dbReference type="ARBA" id="ARBA00018048"/>
    </source>
</evidence>
<dbReference type="Gene3D" id="3.90.1150.10">
    <property type="entry name" value="Aspartate Aminotransferase, domain 1"/>
    <property type="match status" value="1"/>
</dbReference>
<dbReference type="EMBL" id="LR217710">
    <property type="protein sequence ID" value="VFP81367.1"/>
    <property type="molecule type" value="Genomic_DNA"/>
</dbReference>
<gene>
    <name evidence="14 16" type="primary">hisC</name>
    <name evidence="16" type="ORF">BUCICURV3402_071</name>
</gene>
<sequence>MKKLTPNHIHILKPYESARSIGLKGHVYLNANESPWINTVKYEHNNLNRYPEFQSFKLLKKYSQYSCIPNNQILITRGADEGIELLVRTFCVSGNDNIMFFPPTYDMYSVVADIFNIKKIIVPVLPNFQLDIKNIKKKINNVKLIYLCNPNNPTGNLFFRKDIISILTMIPETTLLIIDEAYIDYSIQDSFISELSRFNNLVILRTLSKAFGLSGIRCGFILSNINIINILKKVLAPYPIPTPVSNIAIKSLELKNITKVKKNILQIFKNKFFLINKIKSFSCVKNIFFSQANFVLIKFYQSKKVFQYLISKGIIIRDQSHKLGLKDCLRISIGTINECKDLINILSMFEGKKI</sequence>
<dbReference type="GO" id="GO:0030170">
    <property type="term" value="F:pyridoxal phosphate binding"/>
    <property type="evidence" value="ECO:0007669"/>
    <property type="project" value="InterPro"/>
</dbReference>
<comment type="catalytic activity">
    <reaction evidence="13 14">
        <text>L-histidinol phosphate + 2-oxoglutarate = 3-(imidazol-4-yl)-2-oxopropyl phosphate + L-glutamate</text>
        <dbReference type="Rhea" id="RHEA:23744"/>
        <dbReference type="ChEBI" id="CHEBI:16810"/>
        <dbReference type="ChEBI" id="CHEBI:29985"/>
        <dbReference type="ChEBI" id="CHEBI:57766"/>
        <dbReference type="ChEBI" id="CHEBI:57980"/>
        <dbReference type="EC" id="2.6.1.9"/>
    </reaction>
</comment>
<dbReference type="InterPro" id="IPR015422">
    <property type="entry name" value="PyrdxlP-dep_Trfase_small"/>
</dbReference>
<organism evidence="16 17">
    <name type="scientific">Buchnera aphidicola</name>
    <name type="common">Cinara curvipes</name>
    <dbReference type="NCBI Taxonomy" id="2518975"/>
    <lineage>
        <taxon>Bacteria</taxon>
        <taxon>Pseudomonadati</taxon>
        <taxon>Pseudomonadota</taxon>
        <taxon>Gammaproteobacteria</taxon>
        <taxon>Enterobacterales</taxon>
        <taxon>Erwiniaceae</taxon>
        <taxon>Buchnera</taxon>
    </lineage>
</organism>
<dbReference type="CDD" id="cd00609">
    <property type="entry name" value="AAT_like"/>
    <property type="match status" value="1"/>
</dbReference>
<dbReference type="PROSITE" id="PS00599">
    <property type="entry name" value="AA_TRANSFER_CLASS_2"/>
    <property type="match status" value="1"/>
</dbReference>
<dbReference type="GO" id="GO:0000105">
    <property type="term" value="P:L-histidine biosynthetic process"/>
    <property type="evidence" value="ECO:0007669"/>
    <property type="project" value="UniProtKB-UniRule"/>
</dbReference>
<dbReference type="PANTHER" id="PTHR42885:SF2">
    <property type="entry name" value="HISTIDINOL-PHOSPHATE AMINOTRANSFERASE"/>
    <property type="match status" value="1"/>
</dbReference>
<dbReference type="RefSeq" id="WP_154029133.1">
    <property type="nucleotide sequence ID" value="NZ_LR217710.1"/>
</dbReference>
<reference evidence="16 17" key="1">
    <citation type="submission" date="2019-02" db="EMBL/GenBank/DDBJ databases">
        <authorList>
            <person name="Manzano-Marin A."/>
            <person name="Manzano-Marin A."/>
        </authorList>
    </citation>
    <scope>NUCLEOTIDE SEQUENCE [LARGE SCALE GENOMIC DNA]</scope>
    <source>
        <strain evidence="16 17">BuCicurvipes</strain>
    </source>
</reference>
<evidence type="ECO:0000256" key="7">
    <source>
        <dbReference type="ARBA" id="ARBA00022576"/>
    </source>
</evidence>
<keyword evidence="11 14" id="KW-0368">Histidine biosynthesis</keyword>
<accession>A0A451D6D6</accession>
<dbReference type="InterPro" id="IPR004839">
    <property type="entry name" value="Aminotransferase_I/II_large"/>
</dbReference>
<feature type="modified residue" description="N6-(pyridoxal phosphate)lysine" evidence="14">
    <location>
        <position position="209"/>
    </location>
</feature>
<evidence type="ECO:0000256" key="3">
    <source>
        <dbReference type="ARBA" id="ARBA00007970"/>
    </source>
</evidence>
<evidence type="ECO:0000256" key="12">
    <source>
        <dbReference type="ARBA" id="ARBA00030262"/>
    </source>
</evidence>
<dbReference type="Proteomes" id="UP000294344">
    <property type="component" value="Chromosome"/>
</dbReference>
<dbReference type="EC" id="2.6.1.9" evidence="5 14"/>
<evidence type="ECO:0000256" key="9">
    <source>
        <dbReference type="ARBA" id="ARBA00022679"/>
    </source>
</evidence>
<comment type="pathway">
    <text evidence="2 14">Amino-acid biosynthesis; L-histidine biosynthesis; L-histidine from 5-phospho-alpha-D-ribose 1-diphosphate: step 7/9.</text>
</comment>
<evidence type="ECO:0000256" key="1">
    <source>
        <dbReference type="ARBA" id="ARBA00001933"/>
    </source>
</evidence>
<keyword evidence="9 14" id="KW-0808">Transferase</keyword>
<evidence type="ECO:0000313" key="16">
    <source>
        <dbReference type="EMBL" id="VFP81367.1"/>
    </source>
</evidence>
<keyword evidence="8 14" id="KW-0028">Amino-acid biosynthesis</keyword>
<evidence type="ECO:0000259" key="15">
    <source>
        <dbReference type="Pfam" id="PF00155"/>
    </source>
</evidence>
<evidence type="ECO:0000256" key="13">
    <source>
        <dbReference type="ARBA" id="ARBA00047481"/>
    </source>
</evidence>
<dbReference type="Gene3D" id="3.40.640.10">
    <property type="entry name" value="Type I PLP-dependent aspartate aminotransferase-like (Major domain)"/>
    <property type="match status" value="1"/>
</dbReference>
<dbReference type="NCBIfam" id="TIGR01141">
    <property type="entry name" value="hisC"/>
    <property type="match status" value="1"/>
</dbReference>
<evidence type="ECO:0000256" key="2">
    <source>
        <dbReference type="ARBA" id="ARBA00005011"/>
    </source>
</evidence>